<reference evidence="2 3" key="1">
    <citation type="submission" date="2011-10" db="EMBL/GenBank/DDBJ databases">
        <title>The Noncontiguous Finished genome of Thermanaerovibrio velox DSM 12556.</title>
        <authorList>
            <consortium name="US DOE Joint Genome Institute (JGI-PGF)"/>
            <person name="Lucas S."/>
            <person name="Copeland A."/>
            <person name="Lapidus A."/>
            <person name="Glavina del Rio T."/>
            <person name="Dalin E."/>
            <person name="Tice H."/>
            <person name="Bruce D."/>
            <person name="Goodwin L."/>
            <person name="Pitluck S."/>
            <person name="Peters L."/>
            <person name="Mikhailova N."/>
            <person name="Teshima H."/>
            <person name="Kyrpides N."/>
            <person name="Mavromatis K."/>
            <person name="Ivanova N."/>
            <person name="Markowitz V."/>
            <person name="Cheng J.-F."/>
            <person name="Hugenholtz P."/>
            <person name="Woyke T."/>
            <person name="Wu D."/>
            <person name="Spring S."/>
            <person name="Brambilla E.-M."/>
            <person name="Klenk H.-P."/>
            <person name="Eisen J.A."/>
        </authorList>
    </citation>
    <scope>NUCLEOTIDE SEQUENCE [LARGE SCALE GENOMIC DNA]</scope>
    <source>
        <strain evidence="2 3">DSM 12556</strain>
    </source>
</reference>
<evidence type="ECO:0000313" key="3">
    <source>
        <dbReference type="Proteomes" id="UP000005730"/>
    </source>
</evidence>
<dbReference type="RefSeq" id="WP_006584151.1">
    <property type="nucleotide sequence ID" value="NZ_CM001377.1"/>
</dbReference>
<dbReference type="AlphaFoldDB" id="H0UPU7"/>
<sequence>MIRIDARGKSCPKPVMMTKEAVDQGAAEVEVLVDNPVAAGNVTRFLEGRGFRVTREDTPEGTLISGIAAGSVSGGAGSAPKGVHDASVSSAPGEQCCCTASDTGLLILSRTMGTESLELGEALMKAFLDTMRQSGSIGVLALMNGGVFLALPESSASDTIREMEAQGTQVLVCGTCTKHFGITDQVAVGTISNMFEITEQVFRMPKTVTIG</sequence>
<dbReference type="HOGENOM" id="CLU_097491_0_0_0"/>
<dbReference type="CDD" id="cd03421">
    <property type="entry name" value="SirA_like_N"/>
    <property type="match status" value="1"/>
</dbReference>
<protein>
    <submittedName>
        <fullName evidence="2">Selenium metabolism protein YedF</fullName>
    </submittedName>
</protein>
<dbReference type="eggNOG" id="COG0425">
    <property type="taxonomic scope" value="Bacteria"/>
</dbReference>
<dbReference type="Pfam" id="PF02635">
    <property type="entry name" value="DsrE"/>
    <property type="match status" value="1"/>
</dbReference>
<evidence type="ECO:0000259" key="1">
    <source>
        <dbReference type="Pfam" id="PF01206"/>
    </source>
</evidence>
<dbReference type="Pfam" id="PF01206">
    <property type="entry name" value="TusA"/>
    <property type="match status" value="1"/>
</dbReference>
<dbReference type="InterPro" id="IPR019870">
    <property type="entry name" value="Se_metab_YedF"/>
</dbReference>
<dbReference type="InterPro" id="IPR036868">
    <property type="entry name" value="TusA-like_sf"/>
</dbReference>
<dbReference type="STRING" id="926567.TheveDRAFT_1538"/>
<organism evidence="2 3">
    <name type="scientific">Thermanaerovibrio velox DSM 12556</name>
    <dbReference type="NCBI Taxonomy" id="926567"/>
    <lineage>
        <taxon>Bacteria</taxon>
        <taxon>Thermotogati</taxon>
        <taxon>Synergistota</taxon>
        <taxon>Synergistia</taxon>
        <taxon>Synergistales</taxon>
        <taxon>Synergistaceae</taxon>
        <taxon>Thermanaerovibrio</taxon>
    </lineage>
</organism>
<dbReference type="Proteomes" id="UP000005730">
    <property type="component" value="Chromosome"/>
</dbReference>
<dbReference type="Gene3D" id="3.30.110.40">
    <property type="entry name" value="TusA-like domain"/>
    <property type="match status" value="1"/>
</dbReference>
<gene>
    <name evidence="2" type="ORF">TheveDRAFT_1538</name>
</gene>
<dbReference type="InterPro" id="IPR001455">
    <property type="entry name" value="TusA-like"/>
</dbReference>
<dbReference type="NCBIfam" id="TIGR03527">
    <property type="entry name" value="selenium_YedF"/>
    <property type="match status" value="1"/>
</dbReference>
<keyword evidence="3" id="KW-1185">Reference proteome</keyword>
<dbReference type="InterPro" id="IPR027396">
    <property type="entry name" value="DsrEFH-like"/>
</dbReference>
<dbReference type="SUPFAM" id="SSF75169">
    <property type="entry name" value="DsrEFH-like"/>
    <property type="match status" value="1"/>
</dbReference>
<dbReference type="EMBL" id="CM001377">
    <property type="protein sequence ID" value="EHM10656.1"/>
    <property type="molecule type" value="Genomic_DNA"/>
</dbReference>
<feature type="domain" description="UPF0033" evidence="1">
    <location>
        <begin position="3"/>
        <end position="62"/>
    </location>
</feature>
<proteinExistence type="predicted"/>
<dbReference type="OrthoDB" id="9801500at2"/>
<evidence type="ECO:0000313" key="2">
    <source>
        <dbReference type="EMBL" id="EHM10656.1"/>
    </source>
</evidence>
<dbReference type="InterPro" id="IPR003787">
    <property type="entry name" value="Sulphur_relay_DsrE/F-like"/>
</dbReference>
<accession>H0UPU7</accession>
<name>H0UPU7_9BACT</name>
<dbReference type="SUPFAM" id="SSF64307">
    <property type="entry name" value="SirA-like"/>
    <property type="match status" value="1"/>
</dbReference>